<evidence type="ECO:0000256" key="2">
    <source>
        <dbReference type="SAM" id="MobiDB-lite"/>
    </source>
</evidence>
<dbReference type="PROSITE" id="PS50975">
    <property type="entry name" value="ATP_GRASP"/>
    <property type="match status" value="1"/>
</dbReference>
<keyword evidence="5" id="KW-1185">Reference proteome</keyword>
<dbReference type="Gene3D" id="3.40.50.11770">
    <property type="match status" value="1"/>
</dbReference>
<evidence type="ECO:0000313" key="5">
    <source>
        <dbReference type="Proteomes" id="UP000319557"/>
    </source>
</evidence>
<evidence type="ECO:0000313" key="4">
    <source>
        <dbReference type="EMBL" id="QDS89748.1"/>
    </source>
</evidence>
<dbReference type="KEGG" id="ruv:EC9_39480"/>
<dbReference type="PIRSF" id="PIRSF016766">
    <property type="entry name" value="UCP016766_ATPgrasp"/>
    <property type="match status" value="1"/>
</dbReference>
<accession>A0A517M4G1</accession>
<name>A0A517M4G1_9BACT</name>
<dbReference type="GO" id="GO:0005524">
    <property type="term" value="F:ATP binding"/>
    <property type="evidence" value="ECO:0007669"/>
    <property type="project" value="UniProtKB-UniRule"/>
</dbReference>
<protein>
    <submittedName>
        <fullName evidence="4">Carbamoyl phosphate synthase-like protein</fullName>
    </submittedName>
</protein>
<reference evidence="4 5" key="1">
    <citation type="submission" date="2019-02" db="EMBL/GenBank/DDBJ databases">
        <title>Deep-cultivation of Planctomycetes and their phenomic and genomic characterization uncovers novel biology.</title>
        <authorList>
            <person name="Wiegand S."/>
            <person name="Jogler M."/>
            <person name="Boedeker C."/>
            <person name="Pinto D."/>
            <person name="Vollmers J."/>
            <person name="Rivas-Marin E."/>
            <person name="Kohn T."/>
            <person name="Peeters S.H."/>
            <person name="Heuer A."/>
            <person name="Rast P."/>
            <person name="Oberbeckmann S."/>
            <person name="Bunk B."/>
            <person name="Jeske O."/>
            <person name="Meyerdierks A."/>
            <person name="Storesund J.E."/>
            <person name="Kallscheuer N."/>
            <person name="Luecker S."/>
            <person name="Lage O.M."/>
            <person name="Pohl T."/>
            <person name="Merkel B.J."/>
            <person name="Hornburger P."/>
            <person name="Mueller R.-W."/>
            <person name="Bruemmer F."/>
            <person name="Labrenz M."/>
            <person name="Spormann A.M."/>
            <person name="Op den Camp H."/>
            <person name="Overmann J."/>
            <person name="Amann R."/>
            <person name="Jetten M.S.M."/>
            <person name="Mascher T."/>
            <person name="Medema M.H."/>
            <person name="Devos D.P."/>
            <person name="Kaster A.-K."/>
            <person name="Ovreas L."/>
            <person name="Rohde M."/>
            <person name="Galperin M.Y."/>
            <person name="Jogler C."/>
        </authorList>
    </citation>
    <scope>NUCLEOTIDE SEQUENCE [LARGE SCALE GENOMIC DNA]</scope>
    <source>
        <strain evidence="4 5">EC9</strain>
    </source>
</reference>
<evidence type="ECO:0000256" key="1">
    <source>
        <dbReference type="PROSITE-ProRule" id="PRU00409"/>
    </source>
</evidence>
<feature type="region of interest" description="Disordered" evidence="2">
    <location>
        <begin position="342"/>
        <end position="361"/>
    </location>
</feature>
<sequence length="361" mass="38612">MQVFIGEYTIGGGLVSTPLASLPQSLLAEGTAMHHAICDDANRCARVVTTIDSRLPHRIDESIQTIPVDSSADLISQWLAASADCDAAILIAPESDRLLYKLVAAFRGFGRNVIAGNANFLASATDKLQLSQRLREAKIPHPISFGPRQAPQKTRDKGWIMKPNDGCGAIEIQRFGSFTHADNQRRRRTGDWIIQAYHPGQAVSIAAIVTPVGIHWLPACLQKIESPCFTYHGGKCPLPAAIVDRAESLAAAALDALIDRSSLCADAASPVGYVGVDLVLADDPRNDVVIEINPRLTTSYVGVRHLMKSNLAATMFGLDAAPPVLDGSVSAVRWDGAGRVDISPTGSGPCRRNPSKIPQSQ</sequence>
<gene>
    <name evidence="4" type="ORF">EC9_39480</name>
</gene>
<dbReference type="Gene3D" id="3.30.470.20">
    <property type="entry name" value="ATP-grasp fold, B domain"/>
    <property type="match status" value="1"/>
</dbReference>
<organism evidence="4 5">
    <name type="scientific">Rosistilla ulvae</name>
    <dbReference type="NCBI Taxonomy" id="1930277"/>
    <lineage>
        <taxon>Bacteria</taxon>
        <taxon>Pseudomonadati</taxon>
        <taxon>Planctomycetota</taxon>
        <taxon>Planctomycetia</taxon>
        <taxon>Pirellulales</taxon>
        <taxon>Pirellulaceae</taxon>
        <taxon>Rosistilla</taxon>
    </lineage>
</organism>
<dbReference type="InterPro" id="IPR003806">
    <property type="entry name" value="ATP-grasp_PylC-type"/>
</dbReference>
<evidence type="ECO:0000259" key="3">
    <source>
        <dbReference type="PROSITE" id="PS50975"/>
    </source>
</evidence>
<dbReference type="Proteomes" id="UP000319557">
    <property type="component" value="Chromosome"/>
</dbReference>
<proteinExistence type="predicted"/>
<keyword evidence="1" id="KW-0067">ATP-binding</keyword>
<dbReference type="EMBL" id="CP036261">
    <property type="protein sequence ID" value="QDS89748.1"/>
    <property type="molecule type" value="Genomic_DNA"/>
</dbReference>
<dbReference type="RefSeq" id="WP_145347652.1">
    <property type="nucleotide sequence ID" value="NZ_CP036261.1"/>
</dbReference>
<dbReference type="InterPro" id="IPR011761">
    <property type="entry name" value="ATP-grasp"/>
</dbReference>
<dbReference type="AlphaFoldDB" id="A0A517M4G1"/>
<dbReference type="OrthoDB" id="271331at2"/>
<keyword evidence="1" id="KW-0547">Nucleotide-binding</keyword>
<dbReference type="SUPFAM" id="SSF56059">
    <property type="entry name" value="Glutathione synthetase ATP-binding domain-like"/>
    <property type="match status" value="1"/>
</dbReference>
<feature type="domain" description="ATP-grasp" evidence="3">
    <location>
        <begin position="131"/>
        <end position="329"/>
    </location>
</feature>
<dbReference type="GO" id="GO:0046872">
    <property type="term" value="F:metal ion binding"/>
    <property type="evidence" value="ECO:0007669"/>
    <property type="project" value="InterPro"/>
</dbReference>
<dbReference type="InterPro" id="IPR024710">
    <property type="entry name" value="MfnD"/>
</dbReference>
<dbReference type="InterPro" id="IPR040803">
    <property type="entry name" value="MfnD_preATP-grasp"/>
</dbReference>
<dbReference type="Pfam" id="PF18301">
    <property type="entry name" value="preATP-grasp_3"/>
    <property type="match status" value="1"/>
</dbReference>
<dbReference type="Pfam" id="PF02655">
    <property type="entry name" value="ATP-grasp_3"/>
    <property type="match status" value="1"/>
</dbReference>